<dbReference type="Proteomes" id="UP000315226">
    <property type="component" value="Unassembled WGS sequence"/>
</dbReference>
<dbReference type="GO" id="GO:0016887">
    <property type="term" value="F:ATP hydrolysis activity"/>
    <property type="evidence" value="ECO:0007669"/>
    <property type="project" value="InterPro"/>
</dbReference>
<keyword evidence="9" id="KW-1185">Reference proteome</keyword>
<proteinExistence type="inferred from homology"/>
<feature type="region of interest" description="Disordered" evidence="5">
    <location>
        <begin position="286"/>
        <end position="349"/>
    </location>
</feature>
<dbReference type="PROSITE" id="PS50893">
    <property type="entry name" value="ABC_TRANSPORTER_2"/>
    <property type="match status" value="1"/>
</dbReference>
<feature type="transmembrane region" description="Helical" evidence="6">
    <location>
        <begin position="396"/>
        <end position="420"/>
    </location>
</feature>
<feature type="domain" description="ABC transporter" evidence="7">
    <location>
        <begin position="2"/>
        <end position="228"/>
    </location>
</feature>
<evidence type="ECO:0000256" key="3">
    <source>
        <dbReference type="ARBA" id="ARBA00022741"/>
    </source>
</evidence>
<dbReference type="SMART" id="SM00382">
    <property type="entry name" value="AAA"/>
    <property type="match status" value="1"/>
</dbReference>
<dbReference type="InterPro" id="IPR027417">
    <property type="entry name" value="P-loop_NTPase"/>
</dbReference>
<dbReference type="AlphaFoldDB" id="A0A4Y3REC2"/>
<feature type="transmembrane region" description="Helical" evidence="6">
    <location>
        <begin position="510"/>
        <end position="529"/>
    </location>
</feature>
<sequence length="601" mass="62059">MLQAIGLTSTPRRDRLPAVEDLTFEARPGAVTALLGPPGSGKTTTLRLMLDLDPGRGITYFRGRPLHGVAHPPREVGVFLGDVPGHPSRTLRGQLRMLGAASGTPAARTGEVLRSVGLAGLEGRRIGTLPLGAERRLGLACALLGTPHALLLDEPGAGLSATESAGVYELLRAHAAGGGTVLYTTQDPKDAARNADRVVTLDRGRLVADQDATEFARTRLRPRVAVRTPHVARLAAAVTQEARAARRPVEVVAEDGNLLSVYGSDCAAVGDTAFRHGVVVHRLADETGDTAPAPRAPEGGAPPSDTSGQEALQGRVPPSRDAGQASGATGRGDSAEERTRARKPARSPSRPLRYELHRLAGVPSTSLVVAVVLLVSVTLAVLLARGGSTALPVVLAGWPAISPLPPAALGAGLIGAFSFGEEYRYPALTAGRGAVPRRLRLLLAKLVVAAAVALGLGVLVTAADLGALRLVYGAELIPVPDNWPSLCASWLGLLVGCAWAGVLGAGVFRAAAAGVAAVLAVPVAFVPLLQQVLTGPSVRSVAGLPARLREIAGPQWSPGVDRWLAGALRVVGQPAGVALSLVLTGLLCAYVFTGLRRRARW</sequence>
<dbReference type="InterPro" id="IPR003593">
    <property type="entry name" value="AAA+_ATPase"/>
</dbReference>
<dbReference type="OrthoDB" id="9804819at2"/>
<comment type="similarity">
    <text evidence="1">Belongs to the ABC transporter superfamily.</text>
</comment>
<evidence type="ECO:0000313" key="8">
    <source>
        <dbReference type="EMBL" id="GEB56116.1"/>
    </source>
</evidence>
<dbReference type="GO" id="GO:0005524">
    <property type="term" value="F:ATP binding"/>
    <property type="evidence" value="ECO:0007669"/>
    <property type="project" value="UniProtKB-KW"/>
</dbReference>
<name>A0A4Y3REC2_9ACTN</name>
<feature type="transmembrane region" description="Helical" evidence="6">
    <location>
        <begin position="575"/>
        <end position="595"/>
    </location>
</feature>
<keyword evidence="6" id="KW-0472">Membrane</keyword>
<feature type="compositionally biased region" description="Low complexity" evidence="5">
    <location>
        <begin position="291"/>
        <end position="303"/>
    </location>
</feature>
<dbReference type="Pfam" id="PF00005">
    <property type="entry name" value="ABC_tran"/>
    <property type="match status" value="1"/>
</dbReference>
<dbReference type="EMBL" id="BJMN01000011">
    <property type="protein sequence ID" value="GEB56116.1"/>
    <property type="molecule type" value="Genomic_DNA"/>
</dbReference>
<dbReference type="Gene3D" id="3.40.50.300">
    <property type="entry name" value="P-loop containing nucleotide triphosphate hydrolases"/>
    <property type="match status" value="1"/>
</dbReference>
<keyword evidence="6" id="KW-0812">Transmembrane</keyword>
<dbReference type="SUPFAM" id="SSF52540">
    <property type="entry name" value="P-loop containing nucleoside triphosphate hydrolases"/>
    <property type="match status" value="1"/>
</dbReference>
<evidence type="ECO:0000256" key="6">
    <source>
        <dbReference type="SAM" id="Phobius"/>
    </source>
</evidence>
<accession>A0A4Y3REC2</accession>
<comment type="caution">
    <text evidence="8">The sequence shown here is derived from an EMBL/GenBank/DDBJ whole genome shotgun (WGS) entry which is preliminary data.</text>
</comment>
<evidence type="ECO:0000256" key="4">
    <source>
        <dbReference type="ARBA" id="ARBA00022840"/>
    </source>
</evidence>
<feature type="transmembrane region" description="Helical" evidence="6">
    <location>
        <begin position="483"/>
        <end position="503"/>
    </location>
</feature>
<evidence type="ECO:0000256" key="5">
    <source>
        <dbReference type="SAM" id="MobiDB-lite"/>
    </source>
</evidence>
<dbReference type="InterPro" id="IPR003439">
    <property type="entry name" value="ABC_transporter-like_ATP-bd"/>
</dbReference>
<keyword evidence="3" id="KW-0547">Nucleotide-binding</keyword>
<evidence type="ECO:0000313" key="9">
    <source>
        <dbReference type="Proteomes" id="UP000315226"/>
    </source>
</evidence>
<dbReference type="RefSeq" id="WP_141294889.1">
    <property type="nucleotide sequence ID" value="NZ_BJMN01000011.1"/>
</dbReference>
<keyword evidence="6" id="KW-1133">Transmembrane helix</keyword>
<reference evidence="8 9" key="1">
    <citation type="submission" date="2019-06" db="EMBL/GenBank/DDBJ databases">
        <title>Whole genome shotgun sequence of Streptomyces gardneri NBRC 12865.</title>
        <authorList>
            <person name="Hosoyama A."/>
            <person name="Uohara A."/>
            <person name="Ohji S."/>
            <person name="Ichikawa N."/>
        </authorList>
    </citation>
    <scope>NUCLEOTIDE SEQUENCE [LARGE SCALE GENOMIC DNA]</scope>
    <source>
        <strain evidence="8 9">NBRC 12865</strain>
    </source>
</reference>
<dbReference type="PANTHER" id="PTHR43335:SF4">
    <property type="entry name" value="ABC TRANSPORTER, ATP-BINDING PROTEIN"/>
    <property type="match status" value="1"/>
</dbReference>
<protein>
    <recommendedName>
        <fullName evidence="7">ABC transporter domain-containing protein</fullName>
    </recommendedName>
</protein>
<evidence type="ECO:0000256" key="2">
    <source>
        <dbReference type="ARBA" id="ARBA00022448"/>
    </source>
</evidence>
<feature type="transmembrane region" description="Helical" evidence="6">
    <location>
        <begin position="359"/>
        <end position="384"/>
    </location>
</feature>
<gene>
    <name evidence="8" type="ORF">SGA01_17210</name>
</gene>
<keyword evidence="2" id="KW-0813">Transport</keyword>
<evidence type="ECO:0000259" key="7">
    <source>
        <dbReference type="PROSITE" id="PS50893"/>
    </source>
</evidence>
<organism evidence="8 9">
    <name type="scientific">Streptomyces gardneri</name>
    <dbReference type="NCBI Taxonomy" id="66892"/>
    <lineage>
        <taxon>Bacteria</taxon>
        <taxon>Bacillati</taxon>
        <taxon>Actinomycetota</taxon>
        <taxon>Actinomycetes</taxon>
        <taxon>Kitasatosporales</taxon>
        <taxon>Streptomycetaceae</taxon>
        <taxon>Streptomyces</taxon>
    </lineage>
</organism>
<dbReference type="PANTHER" id="PTHR43335">
    <property type="entry name" value="ABC TRANSPORTER, ATP-BINDING PROTEIN"/>
    <property type="match status" value="1"/>
</dbReference>
<evidence type="ECO:0000256" key="1">
    <source>
        <dbReference type="ARBA" id="ARBA00005417"/>
    </source>
</evidence>
<feature type="transmembrane region" description="Helical" evidence="6">
    <location>
        <begin position="441"/>
        <end position="463"/>
    </location>
</feature>
<keyword evidence="4" id="KW-0067">ATP-binding</keyword>